<name>A0A1G9HMQ5_9ACTN</name>
<keyword evidence="6 10" id="KW-0067">ATP-binding</keyword>
<evidence type="ECO:0000259" key="9">
    <source>
        <dbReference type="PROSITE" id="PS50893"/>
    </source>
</evidence>
<dbReference type="PROSITE" id="PS00211">
    <property type="entry name" value="ABC_TRANSPORTER_1"/>
    <property type="match status" value="1"/>
</dbReference>
<keyword evidence="8" id="KW-0472">Membrane</keyword>
<sequence>MVAPPAATGQVLLTAEGVSKAFGGAQALRDVSVTIRPGVVHGFVGANGAGKSTLIRILAGVHHPDSGSIHLDGQEVHITTPLVASQLGLAFIHQEMSIIPGWDVLRNMALGMPYRTRAGIIDWKATRVRAAAVAKRVGIHFSLDTLIDDLSTADKWLVMIARALMQDARLIAMDEPTASLSPQESNRLHEIIRELTAAGTAVIFVSHRLAEVSELCEDVTVFKDGRVVRSAVNERLSSHELVQAIVGRRMELTQRPEPPTSVGDVVLDARHVSDGRMVKDVSLQVRAGEVVGLGGLVGSGRTEFARLLYGAERMRSGDVALPDGAVRFAEPADAVAMGLGMVPEERRSQGVFLDKSIDFNINLASLNSLRVSRFVPWLKLGVGRRRAERLIKEVGIKTRGAGQPVGSLSGGNQQKVALARWLAEDRKVLILDEPSRGVDVGARAEIHNLIRELAARGAAVLVVSSDNEELVALCDRVVVMADGHVCGEVVGDDVTIQAILALSFSRAHHPKEVA</sequence>
<feature type="domain" description="ABC transporter" evidence="9">
    <location>
        <begin position="260"/>
        <end position="507"/>
    </location>
</feature>
<dbReference type="InterPro" id="IPR003593">
    <property type="entry name" value="AAA+_ATPase"/>
</dbReference>
<dbReference type="PANTHER" id="PTHR43790">
    <property type="entry name" value="CARBOHYDRATE TRANSPORT ATP-BINDING PROTEIN MG119-RELATED"/>
    <property type="match status" value="1"/>
</dbReference>
<dbReference type="SMART" id="SM00382">
    <property type="entry name" value="AAA"/>
    <property type="match status" value="2"/>
</dbReference>
<evidence type="ECO:0000313" key="10">
    <source>
        <dbReference type="EMBL" id="SDL13783.1"/>
    </source>
</evidence>
<dbReference type="InterPro" id="IPR027417">
    <property type="entry name" value="P-loop_NTPase"/>
</dbReference>
<gene>
    <name evidence="10" type="ORF">SAMN04488242_0389</name>
</gene>
<proteinExistence type="predicted"/>
<dbReference type="CDD" id="cd03216">
    <property type="entry name" value="ABC_Carb_Monos_I"/>
    <property type="match status" value="1"/>
</dbReference>
<dbReference type="EMBL" id="FNGP01000001">
    <property type="protein sequence ID" value="SDL13783.1"/>
    <property type="molecule type" value="Genomic_DNA"/>
</dbReference>
<evidence type="ECO:0000313" key="11">
    <source>
        <dbReference type="Proteomes" id="UP000199475"/>
    </source>
</evidence>
<keyword evidence="1" id="KW-0813">Transport</keyword>
<dbReference type="GO" id="GO:0016887">
    <property type="term" value="F:ATP hydrolysis activity"/>
    <property type="evidence" value="ECO:0007669"/>
    <property type="project" value="InterPro"/>
</dbReference>
<dbReference type="InterPro" id="IPR003439">
    <property type="entry name" value="ABC_transporter-like_ATP-bd"/>
</dbReference>
<dbReference type="SUPFAM" id="SSF52540">
    <property type="entry name" value="P-loop containing nucleoside triphosphate hydrolases"/>
    <property type="match status" value="2"/>
</dbReference>
<dbReference type="AlphaFoldDB" id="A0A1G9HMQ5"/>
<evidence type="ECO:0000256" key="3">
    <source>
        <dbReference type="ARBA" id="ARBA00022597"/>
    </source>
</evidence>
<dbReference type="STRING" id="686624.SAMN04488242_0389"/>
<dbReference type="GO" id="GO:0005524">
    <property type="term" value="F:ATP binding"/>
    <property type="evidence" value="ECO:0007669"/>
    <property type="project" value="UniProtKB-KW"/>
</dbReference>
<dbReference type="Pfam" id="PF00005">
    <property type="entry name" value="ABC_tran"/>
    <property type="match status" value="2"/>
</dbReference>
<keyword evidence="4" id="KW-0677">Repeat</keyword>
<evidence type="ECO:0000256" key="8">
    <source>
        <dbReference type="ARBA" id="ARBA00023136"/>
    </source>
</evidence>
<dbReference type="InterPro" id="IPR017871">
    <property type="entry name" value="ABC_transporter-like_CS"/>
</dbReference>
<keyword evidence="11" id="KW-1185">Reference proteome</keyword>
<evidence type="ECO:0000256" key="2">
    <source>
        <dbReference type="ARBA" id="ARBA00022475"/>
    </source>
</evidence>
<dbReference type="OrthoDB" id="3648693at2"/>
<evidence type="ECO:0000256" key="4">
    <source>
        <dbReference type="ARBA" id="ARBA00022737"/>
    </source>
</evidence>
<keyword evidence="2" id="KW-1003">Cell membrane</keyword>
<dbReference type="Gene3D" id="3.40.50.300">
    <property type="entry name" value="P-loop containing nucleotide triphosphate hydrolases"/>
    <property type="match status" value="2"/>
</dbReference>
<evidence type="ECO:0000256" key="5">
    <source>
        <dbReference type="ARBA" id="ARBA00022741"/>
    </source>
</evidence>
<dbReference type="PROSITE" id="PS50893">
    <property type="entry name" value="ABC_TRANSPORTER_2"/>
    <property type="match status" value="2"/>
</dbReference>
<protein>
    <submittedName>
        <fullName evidence="10">Ribose transport system ATP-binding protein</fullName>
    </submittedName>
</protein>
<dbReference type="CDD" id="cd03215">
    <property type="entry name" value="ABC_Carb_Monos_II"/>
    <property type="match status" value="1"/>
</dbReference>
<keyword evidence="5" id="KW-0547">Nucleotide-binding</keyword>
<organism evidence="10 11">
    <name type="scientific">Tessaracoccus oleiagri</name>
    <dbReference type="NCBI Taxonomy" id="686624"/>
    <lineage>
        <taxon>Bacteria</taxon>
        <taxon>Bacillati</taxon>
        <taxon>Actinomycetota</taxon>
        <taxon>Actinomycetes</taxon>
        <taxon>Propionibacteriales</taxon>
        <taxon>Propionibacteriaceae</taxon>
        <taxon>Tessaracoccus</taxon>
    </lineage>
</organism>
<accession>A0A1G9HMQ5</accession>
<evidence type="ECO:0000256" key="1">
    <source>
        <dbReference type="ARBA" id="ARBA00022448"/>
    </source>
</evidence>
<dbReference type="PANTHER" id="PTHR43790:SF3">
    <property type="entry name" value="D-ALLOSE IMPORT ATP-BINDING PROTEIN ALSA-RELATED"/>
    <property type="match status" value="1"/>
</dbReference>
<keyword evidence="3" id="KW-0762">Sugar transport</keyword>
<feature type="domain" description="ABC transporter" evidence="9">
    <location>
        <begin position="13"/>
        <end position="249"/>
    </location>
</feature>
<dbReference type="InterPro" id="IPR050107">
    <property type="entry name" value="ABC_carbohydrate_import_ATPase"/>
</dbReference>
<evidence type="ECO:0000256" key="6">
    <source>
        <dbReference type="ARBA" id="ARBA00022840"/>
    </source>
</evidence>
<reference evidence="10 11" key="1">
    <citation type="submission" date="2016-10" db="EMBL/GenBank/DDBJ databases">
        <authorList>
            <person name="de Groot N.N."/>
        </authorList>
    </citation>
    <scope>NUCLEOTIDE SEQUENCE [LARGE SCALE GENOMIC DNA]</scope>
    <source>
        <strain evidence="10 11">CGMCC 1.9159</strain>
    </source>
</reference>
<keyword evidence="7" id="KW-1278">Translocase</keyword>
<dbReference type="Proteomes" id="UP000199475">
    <property type="component" value="Unassembled WGS sequence"/>
</dbReference>
<evidence type="ECO:0000256" key="7">
    <source>
        <dbReference type="ARBA" id="ARBA00022967"/>
    </source>
</evidence>